<evidence type="ECO:0000259" key="3">
    <source>
        <dbReference type="PROSITE" id="PS50240"/>
    </source>
</evidence>
<feature type="signal peptide" evidence="2">
    <location>
        <begin position="1"/>
        <end position="18"/>
    </location>
</feature>
<dbReference type="SMART" id="SM00020">
    <property type="entry name" value="Tryp_SPc"/>
    <property type="match status" value="1"/>
</dbReference>
<dbReference type="InterPro" id="IPR009003">
    <property type="entry name" value="Peptidase_S1_PA"/>
</dbReference>
<evidence type="ECO:0000313" key="5">
    <source>
        <dbReference type="Proteomes" id="UP000007266"/>
    </source>
</evidence>
<proteinExistence type="predicted"/>
<reference evidence="4 5" key="2">
    <citation type="journal article" date="2010" name="Nucleic Acids Res.">
        <title>BeetleBase in 2010: revisions to provide comprehensive genomic information for Tribolium castaneum.</title>
        <authorList>
            <person name="Kim H.S."/>
            <person name="Murphy T."/>
            <person name="Xia J."/>
            <person name="Caragea D."/>
            <person name="Park Y."/>
            <person name="Beeman R.W."/>
            <person name="Lorenzen M.D."/>
            <person name="Butcher S."/>
            <person name="Manak J.R."/>
            <person name="Brown S.J."/>
        </authorList>
    </citation>
    <scope>GENOME REANNOTATION</scope>
    <source>
        <strain evidence="4 5">Georgia GA2</strain>
    </source>
</reference>
<dbReference type="KEGG" id="tca:659648"/>
<dbReference type="Gene3D" id="2.40.10.10">
    <property type="entry name" value="Trypsin-like serine proteases"/>
    <property type="match status" value="2"/>
</dbReference>
<dbReference type="PROSITE" id="PS00134">
    <property type="entry name" value="TRYPSIN_HIS"/>
    <property type="match status" value="1"/>
</dbReference>
<dbReference type="AlphaFoldDB" id="D6WLM0"/>
<evidence type="ECO:0000256" key="2">
    <source>
        <dbReference type="SAM" id="SignalP"/>
    </source>
</evidence>
<dbReference type="SUPFAM" id="SSF50494">
    <property type="entry name" value="Trypsin-like serine proteases"/>
    <property type="match status" value="1"/>
</dbReference>
<dbReference type="InterPro" id="IPR043504">
    <property type="entry name" value="Peptidase_S1_PA_chymotrypsin"/>
</dbReference>
<protein>
    <submittedName>
        <fullName evidence="4">Serine protease H148</fullName>
    </submittedName>
</protein>
<dbReference type="Proteomes" id="UP000007266">
    <property type="component" value="Linkage group 5"/>
</dbReference>
<dbReference type="InterPro" id="IPR001314">
    <property type="entry name" value="Peptidase_S1A"/>
</dbReference>
<dbReference type="PhylomeDB" id="D6WLM0"/>
<dbReference type="PRINTS" id="PR00722">
    <property type="entry name" value="CHYMOTRYPSIN"/>
</dbReference>
<keyword evidence="2" id="KW-0732">Signal</keyword>
<dbReference type="GO" id="GO:0005615">
    <property type="term" value="C:extracellular space"/>
    <property type="evidence" value="ECO:0000318"/>
    <property type="project" value="GO_Central"/>
</dbReference>
<dbReference type="InParanoid" id="D6WLM0"/>
<feature type="chain" id="PRO_5003089284" evidence="2">
    <location>
        <begin position="19"/>
        <end position="266"/>
    </location>
</feature>
<dbReference type="OMA" id="CLWGEAN"/>
<dbReference type="STRING" id="7070.D6WLM0"/>
<gene>
    <name evidence="4" type="primary">AUGUSTUS-3.0.2_14375</name>
    <name evidence="4" type="ORF">TcasGA2_TC014375</name>
</gene>
<dbReference type="GO" id="GO:0004252">
    <property type="term" value="F:serine-type endopeptidase activity"/>
    <property type="evidence" value="ECO:0007669"/>
    <property type="project" value="InterPro"/>
</dbReference>
<keyword evidence="5" id="KW-1185">Reference proteome</keyword>
<dbReference type="InterPro" id="IPR001254">
    <property type="entry name" value="Trypsin_dom"/>
</dbReference>
<dbReference type="PANTHER" id="PTHR24260:SF136">
    <property type="entry name" value="GH08193P-RELATED"/>
    <property type="match status" value="1"/>
</dbReference>
<dbReference type="EMBL" id="KQ971343">
    <property type="protein sequence ID" value="EFA04679.1"/>
    <property type="molecule type" value="Genomic_DNA"/>
</dbReference>
<dbReference type="FunFam" id="2.40.10.10:FF:000068">
    <property type="entry name" value="transmembrane protease serine 2"/>
    <property type="match status" value="1"/>
</dbReference>
<feature type="domain" description="Peptidase S1" evidence="3">
    <location>
        <begin position="32"/>
        <end position="264"/>
    </location>
</feature>
<dbReference type="InterPro" id="IPR051333">
    <property type="entry name" value="CLIP_Serine_Protease"/>
</dbReference>
<dbReference type="PROSITE" id="PS50240">
    <property type="entry name" value="TRYPSIN_DOM"/>
    <property type="match status" value="1"/>
</dbReference>
<accession>D6WLM0</accession>
<dbReference type="GO" id="GO:0045087">
    <property type="term" value="P:innate immune response"/>
    <property type="evidence" value="ECO:0000318"/>
    <property type="project" value="GO_Central"/>
</dbReference>
<dbReference type="OrthoDB" id="5597713at2759"/>
<dbReference type="GO" id="GO:0006508">
    <property type="term" value="P:proteolysis"/>
    <property type="evidence" value="ECO:0007669"/>
    <property type="project" value="UniProtKB-KW"/>
</dbReference>
<dbReference type="Pfam" id="PF00089">
    <property type="entry name" value="Trypsin"/>
    <property type="match status" value="1"/>
</dbReference>
<keyword evidence="1" id="KW-1015">Disulfide bond</keyword>
<reference evidence="4 5" key="1">
    <citation type="journal article" date="2008" name="Nature">
        <title>The genome of the model beetle and pest Tribolium castaneum.</title>
        <authorList>
            <consortium name="Tribolium Genome Sequencing Consortium"/>
            <person name="Richards S."/>
            <person name="Gibbs R.A."/>
            <person name="Weinstock G.M."/>
            <person name="Brown S.J."/>
            <person name="Denell R."/>
            <person name="Beeman R.W."/>
            <person name="Gibbs R."/>
            <person name="Beeman R.W."/>
            <person name="Brown S.J."/>
            <person name="Bucher G."/>
            <person name="Friedrich M."/>
            <person name="Grimmelikhuijzen C.J."/>
            <person name="Klingler M."/>
            <person name="Lorenzen M."/>
            <person name="Richards S."/>
            <person name="Roth S."/>
            <person name="Schroder R."/>
            <person name="Tautz D."/>
            <person name="Zdobnov E.M."/>
            <person name="Muzny D."/>
            <person name="Gibbs R.A."/>
            <person name="Weinstock G.M."/>
            <person name="Attaway T."/>
            <person name="Bell S."/>
            <person name="Buhay C.J."/>
            <person name="Chandrabose M.N."/>
            <person name="Chavez D."/>
            <person name="Clerk-Blankenburg K.P."/>
            <person name="Cree A."/>
            <person name="Dao M."/>
            <person name="Davis C."/>
            <person name="Chacko J."/>
            <person name="Dinh H."/>
            <person name="Dugan-Rocha S."/>
            <person name="Fowler G."/>
            <person name="Garner T.T."/>
            <person name="Garnes J."/>
            <person name="Gnirke A."/>
            <person name="Hawes A."/>
            <person name="Hernandez J."/>
            <person name="Hines S."/>
            <person name="Holder M."/>
            <person name="Hume J."/>
            <person name="Jhangiani S.N."/>
            <person name="Joshi V."/>
            <person name="Khan Z.M."/>
            <person name="Jackson L."/>
            <person name="Kovar C."/>
            <person name="Kowis A."/>
            <person name="Lee S."/>
            <person name="Lewis L.R."/>
            <person name="Margolis J."/>
            <person name="Morgan M."/>
            <person name="Nazareth L.V."/>
            <person name="Nguyen N."/>
            <person name="Okwuonu G."/>
            <person name="Parker D."/>
            <person name="Richards S."/>
            <person name="Ruiz S.J."/>
            <person name="Santibanez J."/>
            <person name="Savard J."/>
            <person name="Scherer S.E."/>
            <person name="Schneider B."/>
            <person name="Sodergren E."/>
            <person name="Tautz D."/>
            <person name="Vattahil S."/>
            <person name="Villasana D."/>
            <person name="White C.S."/>
            <person name="Wright R."/>
            <person name="Park Y."/>
            <person name="Beeman R.W."/>
            <person name="Lord J."/>
            <person name="Oppert B."/>
            <person name="Lorenzen M."/>
            <person name="Brown S."/>
            <person name="Wang L."/>
            <person name="Savard J."/>
            <person name="Tautz D."/>
            <person name="Richards S."/>
            <person name="Weinstock G."/>
            <person name="Gibbs R.A."/>
            <person name="Liu Y."/>
            <person name="Worley K."/>
            <person name="Weinstock G."/>
            <person name="Elsik C.G."/>
            <person name="Reese J.T."/>
            <person name="Elhaik E."/>
            <person name="Landan G."/>
            <person name="Graur D."/>
            <person name="Arensburger P."/>
            <person name="Atkinson P."/>
            <person name="Beeman R.W."/>
            <person name="Beidler J."/>
            <person name="Brown S.J."/>
            <person name="Demuth J.P."/>
            <person name="Drury D.W."/>
            <person name="Du Y.Z."/>
            <person name="Fujiwara H."/>
            <person name="Lorenzen M."/>
            <person name="Maselli V."/>
            <person name="Osanai M."/>
            <person name="Park Y."/>
            <person name="Robertson H.M."/>
            <person name="Tu Z."/>
            <person name="Wang J.J."/>
            <person name="Wang S."/>
            <person name="Richards S."/>
            <person name="Song H."/>
            <person name="Zhang L."/>
            <person name="Sodergren E."/>
            <person name="Werner D."/>
            <person name="Stanke M."/>
            <person name="Morgenstern B."/>
            <person name="Solovyev V."/>
            <person name="Kosarev P."/>
            <person name="Brown G."/>
            <person name="Chen H.C."/>
            <person name="Ermolaeva O."/>
            <person name="Hlavina W."/>
            <person name="Kapustin Y."/>
            <person name="Kiryutin B."/>
            <person name="Kitts P."/>
            <person name="Maglott D."/>
            <person name="Pruitt K."/>
            <person name="Sapojnikov V."/>
            <person name="Souvorov A."/>
            <person name="Mackey A.J."/>
            <person name="Waterhouse R.M."/>
            <person name="Wyder S."/>
            <person name="Zdobnov E.M."/>
            <person name="Zdobnov E.M."/>
            <person name="Wyder S."/>
            <person name="Kriventseva E.V."/>
            <person name="Kadowaki T."/>
            <person name="Bork P."/>
            <person name="Aranda M."/>
            <person name="Bao R."/>
            <person name="Beermann A."/>
            <person name="Berns N."/>
            <person name="Bolognesi R."/>
            <person name="Bonneton F."/>
            <person name="Bopp D."/>
            <person name="Brown S.J."/>
            <person name="Bucher G."/>
            <person name="Butts T."/>
            <person name="Chaumot A."/>
            <person name="Denell R.E."/>
            <person name="Ferrier D.E."/>
            <person name="Friedrich M."/>
            <person name="Gordon C.M."/>
            <person name="Jindra M."/>
            <person name="Klingler M."/>
            <person name="Lan Q."/>
            <person name="Lattorff H.M."/>
            <person name="Laudet V."/>
            <person name="von Levetsow C."/>
            <person name="Liu Z."/>
            <person name="Lutz R."/>
            <person name="Lynch J.A."/>
            <person name="da Fonseca R.N."/>
            <person name="Posnien N."/>
            <person name="Reuter R."/>
            <person name="Roth S."/>
            <person name="Savard J."/>
            <person name="Schinko J.B."/>
            <person name="Schmitt C."/>
            <person name="Schoppmeier M."/>
            <person name="Schroder R."/>
            <person name="Shippy T.D."/>
            <person name="Simonnet F."/>
            <person name="Marques-Souza H."/>
            <person name="Tautz D."/>
            <person name="Tomoyasu Y."/>
            <person name="Trauner J."/>
            <person name="Van der Zee M."/>
            <person name="Vervoort M."/>
            <person name="Wittkopp N."/>
            <person name="Wimmer E.A."/>
            <person name="Yang X."/>
            <person name="Jones A.K."/>
            <person name="Sattelle D.B."/>
            <person name="Ebert P.R."/>
            <person name="Nelson D."/>
            <person name="Scott J.G."/>
            <person name="Beeman R.W."/>
            <person name="Muthukrishnan S."/>
            <person name="Kramer K.J."/>
            <person name="Arakane Y."/>
            <person name="Beeman R.W."/>
            <person name="Zhu Q."/>
            <person name="Hogenkamp D."/>
            <person name="Dixit R."/>
            <person name="Oppert B."/>
            <person name="Jiang H."/>
            <person name="Zou Z."/>
            <person name="Marshall J."/>
            <person name="Elpidina E."/>
            <person name="Vinokurov K."/>
            <person name="Oppert C."/>
            <person name="Zou Z."/>
            <person name="Evans J."/>
            <person name="Lu Z."/>
            <person name="Zhao P."/>
            <person name="Sumathipala N."/>
            <person name="Altincicek B."/>
            <person name="Vilcinskas A."/>
            <person name="Williams M."/>
            <person name="Hultmark D."/>
            <person name="Hetru C."/>
            <person name="Jiang H."/>
            <person name="Grimmelikhuijzen C.J."/>
            <person name="Hauser F."/>
            <person name="Cazzamali G."/>
            <person name="Williamson M."/>
            <person name="Park Y."/>
            <person name="Li B."/>
            <person name="Tanaka Y."/>
            <person name="Predel R."/>
            <person name="Neupert S."/>
            <person name="Schachtner J."/>
            <person name="Verleyen P."/>
            <person name="Raible F."/>
            <person name="Bork P."/>
            <person name="Friedrich M."/>
            <person name="Walden K.K."/>
            <person name="Robertson H.M."/>
            <person name="Angeli S."/>
            <person name="Foret S."/>
            <person name="Bucher G."/>
            <person name="Schuetz S."/>
            <person name="Maleszka R."/>
            <person name="Wimmer E.A."/>
            <person name="Beeman R.W."/>
            <person name="Lorenzen M."/>
            <person name="Tomoyasu Y."/>
            <person name="Miller S.C."/>
            <person name="Grossmann D."/>
            <person name="Bucher G."/>
        </authorList>
    </citation>
    <scope>NUCLEOTIDE SEQUENCE [LARGE SCALE GENOMIC DNA]</scope>
    <source>
        <strain evidence="4 5">Georgia GA2</strain>
    </source>
</reference>
<name>D6WLM0_TRICA</name>
<keyword evidence="4" id="KW-0378">Hydrolase</keyword>
<evidence type="ECO:0000256" key="1">
    <source>
        <dbReference type="ARBA" id="ARBA00023157"/>
    </source>
</evidence>
<keyword evidence="4" id="KW-0645">Protease</keyword>
<dbReference type="PANTHER" id="PTHR24260">
    <property type="match status" value="1"/>
</dbReference>
<dbReference type="CDD" id="cd00190">
    <property type="entry name" value="Tryp_SPc"/>
    <property type="match status" value="1"/>
</dbReference>
<dbReference type="eggNOG" id="KOG3627">
    <property type="taxonomic scope" value="Eukaryota"/>
</dbReference>
<dbReference type="HOGENOM" id="CLU_006842_7_6_1"/>
<sequence>MKIFVFLFVASTWTCLWGEANNIDSKFASARIIGGSGARAGQFPFAAAIYIDTDDGRYFCGGSLISNQWILTAGHCVNGAVRFTIQVGSNTLEWSDDNRVTLTANVSVLHPEFEELTLKNNVGLIQLNEPVLFSDYISSIFLPSTDLQHDANVTSIGWGQTDDYHPAPVNQLNYVHVITLSEDECKATYGNQIAENMFCVAGKYNEGTCLGDLGTPLVRYVLNDRHAEHVGISSFFSDNGCEATDPSGYTKTFGYVAWIKNVTGIP</sequence>
<evidence type="ECO:0000313" key="4">
    <source>
        <dbReference type="EMBL" id="EFA04679.1"/>
    </source>
</evidence>
<organism evidence="4 5">
    <name type="scientific">Tribolium castaneum</name>
    <name type="common">Red flour beetle</name>
    <dbReference type="NCBI Taxonomy" id="7070"/>
    <lineage>
        <taxon>Eukaryota</taxon>
        <taxon>Metazoa</taxon>
        <taxon>Ecdysozoa</taxon>
        <taxon>Arthropoda</taxon>
        <taxon>Hexapoda</taxon>
        <taxon>Insecta</taxon>
        <taxon>Pterygota</taxon>
        <taxon>Neoptera</taxon>
        <taxon>Endopterygota</taxon>
        <taxon>Coleoptera</taxon>
        <taxon>Polyphaga</taxon>
        <taxon>Cucujiformia</taxon>
        <taxon>Tenebrionidae</taxon>
        <taxon>Tenebrionidae incertae sedis</taxon>
        <taxon>Tribolium</taxon>
    </lineage>
</organism>
<dbReference type="InterPro" id="IPR018114">
    <property type="entry name" value="TRYPSIN_HIS"/>
</dbReference>